<dbReference type="Proteomes" id="UP000321058">
    <property type="component" value="Unassembled WGS sequence"/>
</dbReference>
<dbReference type="AlphaFoldDB" id="A0A512NDC5"/>
<reference evidence="5 6" key="1">
    <citation type="submission" date="2019-07" db="EMBL/GenBank/DDBJ databases">
        <title>Whole genome shotgun sequence of Reyranella soli NBRC 108950.</title>
        <authorList>
            <person name="Hosoyama A."/>
            <person name="Uohara A."/>
            <person name="Ohji S."/>
            <person name="Ichikawa N."/>
        </authorList>
    </citation>
    <scope>NUCLEOTIDE SEQUENCE [LARGE SCALE GENOMIC DNA]</scope>
    <source>
        <strain evidence="5 6">NBRC 108950</strain>
    </source>
</reference>
<keyword evidence="6" id="KW-1185">Reference proteome</keyword>
<evidence type="ECO:0000256" key="2">
    <source>
        <dbReference type="ARBA" id="ARBA00023180"/>
    </source>
</evidence>
<organism evidence="5 6">
    <name type="scientific">Reyranella soli</name>
    <dbReference type="NCBI Taxonomy" id="1230389"/>
    <lineage>
        <taxon>Bacteria</taxon>
        <taxon>Pseudomonadati</taxon>
        <taxon>Pseudomonadota</taxon>
        <taxon>Alphaproteobacteria</taxon>
        <taxon>Hyphomicrobiales</taxon>
        <taxon>Reyranellaceae</taxon>
        <taxon>Reyranella</taxon>
    </lineage>
</organism>
<accession>A0A512NDC5</accession>
<keyword evidence="3" id="KW-0732">Signal</keyword>
<protein>
    <recommendedName>
        <fullName evidence="4">Calcineurin-like phosphoesterase domain-containing protein</fullName>
    </recommendedName>
</protein>
<dbReference type="OrthoDB" id="106957at2"/>
<feature type="domain" description="Calcineurin-like phosphoesterase" evidence="4">
    <location>
        <begin position="29"/>
        <end position="320"/>
    </location>
</feature>
<evidence type="ECO:0000259" key="4">
    <source>
        <dbReference type="Pfam" id="PF00149"/>
    </source>
</evidence>
<dbReference type="InterPro" id="IPR004843">
    <property type="entry name" value="Calcineurin-like_PHP"/>
</dbReference>
<keyword evidence="1" id="KW-0378">Hydrolase</keyword>
<dbReference type="InterPro" id="IPR029052">
    <property type="entry name" value="Metallo-depent_PP-like"/>
</dbReference>
<dbReference type="Gene3D" id="3.60.21.10">
    <property type="match status" value="1"/>
</dbReference>
<dbReference type="EMBL" id="BKAJ01000072">
    <property type="protein sequence ID" value="GEP56935.1"/>
    <property type="molecule type" value="Genomic_DNA"/>
</dbReference>
<evidence type="ECO:0000256" key="1">
    <source>
        <dbReference type="ARBA" id="ARBA00022801"/>
    </source>
</evidence>
<feature type="chain" id="PRO_5022166829" description="Calcineurin-like phosphoesterase domain-containing protein" evidence="3">
    <location>
        <begin position="24"/>
        <end position="463"/>
    </location>
</feature>
<feature type="signal peptide" evidence="3">
    <location>
        <begin position="1"/>
        <end position="23"/>
    </location>
</feature>
<evidence type="ECO:0000313" key="5">
    <source>
        <dbReference type="EMBL" id="GEP56935.1"/>
    </source>
</evidence>
<dbReference type="Pfam" id="PF00149">
    <property type="entry name" value="Metallophos"/>
    <property type="match status" value="1"/>
</dbReference>
<dbReference type="PANTHER" id="PTHR10340">
    <property type="entry name" value="SPHINGOMYELIN PHOSPHODIESTERASE"/>
    <property type="match status" value="1"/>
</dbReference>
<gene>
    <name evidence="5" type="ORF">RSO01_41010</name>
</gene>
<evidence type="ECO:0000313" key="6">
    <source>
        <dbReference type="Proteomes" id="UP000321058"/>
    </source>
</evidence>
<dbReference type="GO" id="GO:0016787">
    <property type="term" value="F:hydrolase activity"/>
    <property type="evidence" value="ECO:0007669"/>
    <property type="project" value="UniProtKB-KW"/>
</dbReference>
<keyword evidence="2" id="KW-0325">Glycoprotein</keyword>
<dbReference type="SUPFAM" id="SSF56300">
    <property type="entry name" value="Metallo-dependent phosphatases"/>
    <property type="match status" value="1"/>
</dbReference>
<sequence>MIRTAFFALAAFAMAAFAPSARAQGDGGRFAVISDIHFNPFDPPDLAATLVRTDPDAWPATLAALKDQATSRIGHDTNHALLASTLAAFARATAGVDFAIVPGDFLTHHFNAKTGTALGVDMRSPDVLDMTAKTTLFVADSLATALGGKPAFIALGNEDSTCGDYRIEPGGAYLAATRESVRRLVGAERLEPDFAETWAAGGYYAARHPTVHNGLIIVLNDVMWSPKYQDACGAHGLAAADAMMRWLRDRLVRQRAAGGKVWMVHHIPWGVDAFSTIDAKAASCPAKVVPFLKEPFASELQALLVEYSDVVQASFSGHTHFDDYRLLIDRSGAVIGLDKLSPAISPVFGQNPGFQVFIYDKRTGAPTDFSTWYLSNPGDAAPAADWRLEYTFTEAYRQPRYGSDVVGTLWQAMAKDGAVRDTYRRLYKVGRGELAADGLAAYLCAIGHLDVTSFTKCYCGDRR</sequence>
<dbReference type="PANTHER" id="PTHR10340:SF57">
    <property type="entry name" value="METALLOPHOS DOMAIN-CONTAINING PROTEIN"/>
    <property type="match status" value="1"/>
</dbReference>
<evidence type="ECO:0000256" key="3">
    <source>
        <dbReference type="SAM" id="SignalP"/>
    </source>
</evidence>
<comment type="caution">
    <text evidence="5">The sequence shown here is derived from an EMBL/GenBank/DDBJ whole genome shotgun (WGS) entry which is preliminary data.</text>
</comment>
<name>A0A512NDC5_9HYPH</name>
<proteinExistence type="predicted"/>